<dbReference type="AlphaFoldDB" id="A0A382MQE2"/>
<dbReference type="EMBL" id="UINC01095254">
    <property type="protein sequence ID" value="SVC51194.1"/>
    <property type="molecule type" value="Genomic_DNA"/>
</dbReference>
<organism evidence="1">
    <name type="scientific">marine metagenome</name>
    <dbReference type="NCBI Taxonomy" id="408172"/>
    <lineage>
        <taxon>unclassified sequences</taxon>
        <taxon>metagenomes</taxon>
        <taxon>ecological metagenomes</taxon>
    </lineage>
</organism>
<name>A0A382MQE2_9ZZZZ</name>
<feature type="non-terminal residue" evidence="1">
    <location>
        <position position="1"/>
    </location>
</feature>
<gene>
    <name evidence="1" type="ORF">METZ01_LOCUS304048</name>
</gene>
<accession>A0A382MQE2</accession>
<feature type="non-terminal residue" evidence="1">
    <location>
        <position position="379"/>
    </location>
</feature>
<evidence type="ECO:0000313" key="1">
    <source>
        <dbReference type="EMBL" id="SVC51194.1"/>
    </source>
</evidence>
<sequence>DGAVQVLVSFNGGDTLEIGDPLTIDSVNTDETVIISRFNFENSQGFAQGATALFTARINDFAGYTTIGTASIDQLQIDQMGPVIDSIAVESHHDFGIQFFPQYYQGASIHGAKLGDSISIIFRPLEEIRTPFVSIAGDTTNNINQIGNIWTATRTMDSSDVEGLVTFNFTPQDLAGNPGETSTQTTNGSRVIYDNTVPFMNYINECNFSEDKDYTSDIDTLRLGLGGGDLLSGILHFKFCLGKSSGSNLTINWTPTDGNVDTLAKELTFNLSPLDPTVNQYHTYFASAYAIDRAGNVSETIFGDGFIADTTAPDATGKYIYDGFDKNDELDWTRDSTSLNVSWDSFNDNPTDIPYPSDSIPLLVESYELSILDEPDTVK</sequence>
<reference evidence="1" key="1">
    <citation type="submission" date="2018-05" db="EMBL/GenBank/DDBJ databases">
        <authorList>
            <person name="Lanie J.A."/>
            <person name="Ng W.-L."/>
            <person name="Kazmierczak K.M."/>
            <person name="Andrzejewski T.M."/>
            <person name="Davidsen T.M."/>
            <person name="Wayne K.J."/>
            <person name="Tettelin H."/>
            <person name="Glass J.I."/>
            <person name="Rusch D."/>
            <person name="Podicherti R."/>
            <person name="Tsui H.-C.T."/>
            <person name="Winkler M.E."/>
        </authorList>
    </citation>
    <scope>NUCLEOTIDE SEQUENCE</scope>
</reference>
<protein>
    <recommendedName>
        <fullName evidence="2">Cohesin domain-containing protein</fullName>
    </recommendedName>
</protein>
<proteinExistence type="predicted"/>
<evidence type="ECO:0008006" key="2">
    <source>
        <dbReference type="Google" id="ProtNLM"/>
    </source>
</evidence>